<proteinExistence type="predicted"/>
<dbReference type="EMBL" id="JBHEZX010000005">
    <property type="protein sequence ID" value="MFC1410458.1"/>
    <property type="molecule type" value="Genomic_DNA"/>
</dbReference>
<name>A0ABV6VA15_9ACTN</name>
<gene>
    <name evidence="1" type="ORF">ACEZDG_14405</name>
</gene>
<protein>
    <submittedName>
        <fullName evidence="1">Uncharacterized protein</fullName>
    </submittedName>
</protein>
<keyword evidence="2" id="KW-1185">Reference proteome</keyword>
<dbReference type="RefSeq" id="WP_380508133.1">
    <property type="nucleotide sequence ID" value="NZ_JBHEZX010000005.1"/>
</dbReference>
<accession>A0ABV6VA15</accession>
<reference evidence="1 2" key="1">
    <citation type="submission" date="2024-09" db="EMBL/GenBank/DDBJ databases">
        <authorList>
            <person name="Lee S.D."/>
        </authorList>
    </citation>
    <scope>NUCLEOTIDE SEQUENCE [LARGE SCALE GENOMIC DNA]</scope>
    <source>
        <strain evidence="1 2">N1-1</strain>
    </source>
</reference>
<sequence>MNDNPTPVGPTAEFLDEAERQVYAAISLGRRLIANPHPDRPITDIKLDERPGGFGLRIWAKDGPDSVHAWAEVLGVAVHVHGSSSTVVPQNVHYNADGVLEGVPVYIWAIVRVPITAGAVVANEDGVRVVYVQGGAKHSAPMYSRTQAREWVSRHVARPTAVAA</sequence>
<evidence type="ECO:0000313" key="2">
    <source>
        <dbReference type="Proteomes" id="UP001592582"/>
    </source>
</evidence>
<comment type="caution">
    <text evidence="1">The sequence shown here is derived from an EMBL/GenBank/DDBJ whole genome shotgun (WGS) entry which is preliminary data.</text>
</comment>
<evidence type="ECO:0000313" key="1">
    <source>
        <dbReference type="EMBL" id="MFC1410458.1"/>
    </source>
</evidence>
<organism evidence="1 2">
    <name type="scientific">Streptacidiphilus alkalitolerans</name>
    <dbReference type="NCBI Taxonomy" id="3342712"/>
    <lineage>
        <taxon>Bacteria</taxon>
        <taxon>Bacillati</taxon>
        <taxon>Actinomycetota</taxon>
        <taxon>Actinomycetes</taxon>
        <taxon>Kitasatosporales</taxon>
        <taxon>Streptomycetaceae</taxon>
        <taxon>Streptacidiphilus</taxon>
    </lineage>
</organism>
<dbReference type="Proteomes" id="UP001592582">
    <property type="component" value="Unassembled WGS sequence"/>
</dbReference>